<accession>A0A1Q3BTS6</accession>
<dbReference type="OrthoDB" id="1740419at2759"/>
<dbReference type="EMBL" id="BDDD01000910">
    <property type="protein sequence ID" value="GAV71365.1"/>
    <property type="molecule type" value="Genomic_DNA"/>
</dbReference>
<organism evidence="2 3">
    <name type="scientific">Cephalotus follicularis</name>
    <name type="common">Albany pitcher plant</name>
    <dbReference type="NCBI Taxonomy" id="3775"/>
    <lineage>
        <taxon>Eukaryota</taxon>
        <taxon>Viridiplantae</taxon>
        <taxon>Streptophyta</taxon>
        <taxon>Embryophyta</taxon>
        <taxon>Tracheophyta</taxon>
        <taxon>Spermatophyta</taxon>
        <taxon>Magnoliopsida</taxon>
        <taxon>eudicotyledons</taxon>
        <taxon>Gunneridae</taxon>
        <taxon>Pentapetalae</taxon>
        <taxon>rosids</taxon>
        <taxon>fabids</taxon>
        <taxon>Oxalidales</taxon>
        <taxon>Cephalotaceae</taxon>
        <taxon>Cephalotus</taxon>
    </lineage>
</organism>
<dbReference type="InterPro" id="IPR054722">
    <property type="entry name" value="PolX-like_BBD"/>
</dbReference>
<evidence type="ECO:0000259" key="1">
    <source>
        <dbReference type="Pfam" id="PF22936"/>
    </source>
</evidence>
<name>A0A1Q3BTS6_CEPFO</name>
<dbReference type="PANTHER" id="PTHR34222:SF43">
    <property type="entry name" value="RETROTRANSPOSON GAG DOMAIN-CONTAINING PROTEIN"/>
    <property type="match status" value="1"/>
</dbReference>
<evidence type="ECO:0000313" key="3">
    <source>
        <dbReference type="Proteomes" id="UP000187406"/>
    </source>
</evidence>
<sequence length="302" mass="33652">MEPFPTVEQAYARVCREELRQVVMLSNPNPTHATAMTLKGVQTDSRQIPTLQVSKPRGSFDDGRNRTAQKTKFSTESGCTKCGNPRHTIETCFQVHGYPKWWKELKAWKQVGKGKAAMVTVEPELSLVPQDECLIDPTMPCDEGKNGCVFMSSKQGQPSGWIIDSWASDDMTFDPADFVQSSQPQRHSVTNANGLASPVTGAGVVAFSLVLSLTNTLSVPSLSNKLLSMGQATKGLNCVVLKYSTFCLFQDFLMKEIIWRGTKRGGLYCLDDFTTGNANHTQHVFNDKEQQIWLWHRRVSII</sequence>
<dbReference type="PANTHER" id="PTHR34222">
    <property type="entry name" value="GAG_PRE-INTEGRS DOMAIN-CONTAINING PROTEIN"/>
    <property type="match status" value="1"/>
</dbReference>
<feature type="domain" description="Retrovirus-related Pol polyprotein from transposon TNT 1-94-like beta-barrel" evidence="1">
    <location>
        <begin position="161"/>
        <end position="234"/>
    </location>
</feature>
<reference evidence="3" key="1">
    <citation type="submission" date="2016-04" db="EMBL/GenBank/DDBJ databases">
        <title>Cephalotus genome sequencing.</title>
        <authorList>
            <person name="Fukushima K."/>
            <person name="Hasebe M."/>
            <person name="Fang X."/>
        </authorList>
    </citation>
    <scope>NUCLEOTIDE SEQUENCE [LARGE SCALE GENOMIC DNA]</scope>
    <source>
        <strain evidence="3">cv. St1</strain>
    </source>
</reference>
<dbReference type="InParanoid" id="A0A1Q3BTS6"/>
<keyword evidence="3" id="KW-1185">Reference proteome</keyword>
<dbReference type="AlphaFoldDB" id="A0A1Q3BTS6"/>
<dbReference type="Pfam" id="PF22936">
    <property type="entry name" value="Pol_BBD"/>
    <property type="match status" value="1"/>
</dbReference>
<gene>
    <name evidence="2" type="ORF">CFOL_v3_14859</name>
</gene>
<comment type="caution">
    <text evidence="2">The sequence shown here is derived from an EMBL/GenBank/DDBJ whole genome shotgun (WGS) entry which is preliminary data.</text>
</comment>
<protein>
    <recommendedName>
        <fullName evidence="1">Retrovirus-related Pol polyprotein from transposon TNT 1-94-like beta-barrel domain-containing protein</fullName>
    </recommendedName>
</protein>
<proteinExistence type="predicted"/>
<dbReference type="Proteomes" id="UP000187406">
    <property type="component" value="Unassembled WGS sequence"/>
</dbReference>
<evidence type="ECO:0000313" key="2">
    <source>
        <dbReference type="EMBL" id="GAV71365.1"/>
    </source>
</evidence>